<dbReference type="Proteomes" id="UP000688137">
    <property type="component" value="Unassembled WGS sequence"/>
</dbReference>
<protein>
    <submittedName>
        <fullName evidence="1">Uncharacterized protein</fullName>
    </submittedName>
</protein>
<sequence length="100" mass="11817">MNQKITIQKLIILSLLNTFTKYHKIDINIQLLTQIINIKCLFHKIKQFLMKEQLNYQINKLQLQLQKQIGQLNIFQVSNSLGFLDNKDEDINEPIPILPK</sequence>
<dbReference type="AlphaFoldDB" id="A0A8S1PDC6"/>
<keyword evidence="2" id="KW-1185">Reference proteome</keyword>
<reference evidence="1" key="1">
    <citation type="submission" date="2021-01" db="EMBL/GenBank/DDBJ databases">
        <authorList>
            <consortium name="Genoscope - CEA"/>
            <person name="William W."/>
        </authorList>
    </citation>
    <scope>NUCLEOTIDE SEQUENCE</scope>
</reference>
<evidence type="ECO:0000313" key="2">
    <source>
        <dbReference type="Proteomes" id="UP000688137"/>
    </source>
</evidence>
<comment type="caution">
    <text evidence="1">The sequence shown here is derived from an EMBL/GenBank/DDBJ whole genome shotgun (WGS) entry which is preliminary data.</text>
</comment>
<proteinExistence type="predicted"/>
<evidence type="ECO:0000313" key="1">
    <source>
        <dbReference type="EMBL" id="CAD8100753.1"/>
    </source>
</evidence>
<organism evidence="1 2">
    <name type="scientific">Paramecium primaurelia</name>
    <dbReference type="NCBI Taxonomy" id="5886"/>
    <lineage>
        <taxon>Eukaryota</taxon>
        <taxon>Sar</taxon>
        <taxon>Alveolata</taxon>
        <taxon>Ciliophora</taxon>
        <taxon>Intramacronucleata</taxon>
        <taxon>Oligohymenophorea</taxon>
        <taxon>Peniculida</taxon>
        <taxon>Parameciidae</taxon>
        <taxon>Paramecium</taxon>
    </lineage>
</organism>
<gene>
    <name evidence="1" type="ORF">PPRIM_AZ9-3.1.T1130081</name>
</gene>
<accession>A0A8S1PDC6</accession>
<dbReference type="EMBL" id="CAJJDM010000116">
    <property type="protein sequence ID" value="CAD8100753.1"/>
    <property type="molecule type" value="Genomic_DNA"/>
</dbReference>
<name>A0A8S1PDC6_PARPR</name>